<dbReference type="PANTHER" id="PTHR47779:SF1">
    <property type="entry name" value="SYNTHASE (CCG-9), PUTATIVE (AFU_ORTHOLOGUE AFUA_3G12100)-RELATED"/>
    <property type="match status" value="1"/>
</dbReference>
<dbReference type="Pfam" id="PF13692">
    <property type="entry name" value="Glyco_trans_1_4"/>
    <property type="match status" value="1"/>
</dbReference>
<feature type="domain" description="Lactate/malate dehydrogenase N-terminal" evidence="4">
    <location>
        <begin position="628"/>
        <end position="766"/>
    </location>
</feature>
<dbReference type="Gene3D" id="3.90.110.10">
    <property type="entry name" value="Lactate dehydrogenase/glycoside hydrolase, family 4, C-terminal"/>
    <property type="match status" value="1"/>
</dbReference>
<dbReference type="EMBL" id="CABFNQ020000761">
    <property type="protein sequence ID" value="CAH0039301.1"/>
    <property type="molecule type" value="Genomic_DNA"/>
</dbReference>
<gene>
    <name evidence="7" type="ORF">CRHIZ90672A_00018412</name>
</gene>
<dbReference type="InterPro" id="IPR001236">
    <property type="entry name" value="Lactate/malate_DH_N"/>
</dbReference>
<dbReference type="SUPFAM" id="SSF51735">
    <property type="entry name" value="NAD(P)-binding Rossmann-fold domains"/>
    <property type="match status" value="1"/>
</dbReference>
<dbReference type="Pfam" id="PF02866">
    <property type="entry name" value="Ldh_1_C"/>
    <property type="match status" value="1"/>
</dbReference>
<evidence type="ECO:0000313" key="8">
    <source>
        <dbReference type="Proteomes" id="UP000696573"/>
    </source>
</evidence>
<dbReference type="Pfam" id="PF00056">
    <property type="entry name" value="Ldh_1_N"/>
    <property type="match status" value="1"/>
</dbReference>
<dbReference type="InterPro" id="IPR052078">
    <property type="entry name" value="Trehalose_Metab_GTase"/>
</dbReference>
<evidence type="ECO:0000313" key="7">
    <source>
        <dbReference type="EMBL" id="CAH0039301.1"/>
    </source>
</evidence>
<sequence>MAQLLLPHTLHSLHMRRGAFIAQTDCPCHLALTELYCGISAVIKSDGTFRIALAIYDALYLRDFHDADVVINDKTGVDGLTDHLIDYLKSYERGKLAKFIGCGVLSSVLDHSKLICSRLWLELDIVPIVIPAPAETKHNGHWVAKPVDELADSMARKSIMSFGPSTIPRLQVGWHGVVQVSLSGLAHLARLQDYKGICSPGTWETMIFFADKIRERRIKMAFFSASPQGGGVPIARHALIRFASLLGLPITWQVPKPRRGVFGVTKTIKNILRGVEPNQRMEWLDRNSIIDWVTENAKRYWLIQDGPLLSPEEGGADIVIIDDLEMIGLIPLAKAAAPNRPVLYCSHIQMRNDLIARTGTLENDIWGFVWDHVKHADAFLTYPIQESLPAEAPREKVGYLSPTFDWFDGLNKSLSLWDTGFYTHFYNSQCYKFYMTELRWPSPSFESKQELFEIFSYYAEFRCLISDKNVNPPQLVICGNRSIDDPDRKLVYEDARRDLEHVYRRFQRDISIMILGERDQVLNILVRNSHVVLQVPSSEDDEFKVAQALHAGRPVITSPIDGTSIQIQDGVNGFIVRPGDRAAVAEHLMCLFTDKRLHEGMSVAARNGMSDELTTVGNAAAWMRTNSKIAIVGVGQVGGAVANAIILTSIANEVLLVDTDVSRRDSQVRDLADVAFSQKEDTNVRAATYAEAAQCDIIVITAGSRHFIGQPSMDYTDRNISIVRSIMKEMSPFRSDAIIIVVANPVDLLTSIVQELSGLPRHQVLGSGTFLESIRLRGIVASELKVAANSIDIYVLGVQGESQVTAWSMARLGGSPLSKAMPPKSLDFDKIADECRERAQMIMQVKGATPYGIASVVASTCRSILLDKRNVRPLSHFQPEFGCCFSLPALIGRQGVIGTIHLALDDAEDAHISDSAKKLKGRLESVKENVLEDN</sequence>
<accession>A0A9N9YVP1</accession>
<protein>
    <submittedName>
        <fullName evidence="7">Uncharacterized protein</fullName>
    </submittedName>
</protein>
<dbReference type="PRINTS" id="PR00086">
    <property type="entry name" value="LLDHDRGNASE"/>
</dbReference>
<dbReference type="GO" id="GO:0016616">
    <property type="term" value="F:oxidoreductase activity, acting on the CH-OH group of donors, NAD or NADP as acceptor"/>
    <property type="evidence" value="ECO:0007669"/>
    <property type="project" value="InterPro"/>
</dbReference>
<name>A0A9N9YVP1_9HYPO</name>
<dbReference type="Gene3D" id="3.40.50.720">
    <property type="entry name" value="NAD(P)-binding Rossmann-like Domain"/>
    <property type="match status" value="1"/>
</dbReference>
<dbReference type="GO" id="GO:0016757">
    <property type="term" value="F:glycosyltransferase activity"/>
    <property type="evidence" value="ECO:0007669"/>
    <property type="project" value="UniProtKB-KW"/>
</dbReference>
<dbReference type="AlphaFoldDB" id="A0A9N9YVP1"/>
<reference evidence="7" key="1">
    <citation type="submission" date="2021-10" db="EMBL/GenBank/DDBJ databases">
        <authorList>
            <person name="Piombo E."/>
        </authorList>
    </citation>
    <scope>NUCLEOTIDE SEQUENCE</scope>
</reference>
<organism evidence="7 8">
    <name type="scientific">Clonostachys rhizophaga</name>
    <dbReference type="NCBI Taxonomy" id="160324"/>
    <lineage>
        <taxon>Eukaryota</taxon>
        <taxon>Fungi</taxon>
        <taxon>Dikarya</taxon>
        <taxon>Ascomycota</taxon>
        <taxon>Pezizomycotina</taxon>
        <taxon>Sordariomycetes</taxon>
        <taxon>Hypocreomycetidae</taxon>
        <taxon>Hypocreales</taxon>
        <taxon>Bionectriaceae</taxon>
        <taxon>Clonostachys</taxon>
    </lineage>
</organism>
<dbReference type="InterPro" id="IPR001557">
    <property type="entry name" value="L-lactate/malate_DH"/>
</dbReference>
<evidence type="ECO:0000259" key="4">
    <source>
        <dbReference type="Pfam" id="PF00056"/>
    </source>
</evidence>
<comment type="similarity">
    <text evidence="1">Belongs to the glycosyltransferase group 1 family. Glycosyltransferase 4 subfamily.</text>
</comment>
<dbReference type="Gene3D" id="3.40.50.2000">
    <property type="entry name" value="Glycogen Phosphorylase B"/>
    <property type="match status" value="2"/>
</dbReference>
<evidence type="ECO:0000256" key="1">
    <source>
        <dbReference type="ARBA" id="ARBA00009481"/>
    </source>
</evidence>
<comment type="caution">
    <text evidence="7">The sequence shown here is derived from an EMBL/GenBank/DDBJ whole genome shotgun (WGS) entry which is preliminary data.</text>
</comment>
<dbReference type="CDD" id="cd00300">
    <property type="entry name" value="LDH_like"/>
    <property type="match status" value="1"/>
</dbReference>
<dbReference type="SUPFAM" id="SSF56327">
    <property type="entry name" value="LDH C-terminal domain-like"/>
    <property type="match status" value="1"/>
</dbReference>
<dbReference type="OrthoDB" id="6270329at2759"/>
<proteinExistence type="inferred from homology"/>
<keyword evidence="8" id="KW-1185">Reference proteome</keyword>
<keyword evidence="3" id="KW-0808">Transferase</keyword>
<dbReference type="InterPro" id="IPR036291">
    <property type="entry name" value="NAD(P)-bd_dom_sf"/>
</dbReference>
<dbReference type="InterPro" id="IPR015955">
    <property type="entry name" value="Lactate_DH/Glyco_Ohase_4_C"/>
</dbReference>
<evidence type="ECO:0000256" key="3">
    <source>
        <dbReference type="ARBA" id="ARBA00022679"/>
    </source>
</evidence>
<feature type="domain" description="Lactate/malate dehydrogenase C-terminal" evidence="5">
    <location>
        <begin position="769"/>
        <end position="928"/>
    </location>
</feature>
<keyword evidence="2" id="KW-0328">Glycosyltransferase</keyword>
<dbReference type="SUPFAM" id="SSF53756">
    <property type="entry name" value="UDP-Glycosyltransferase/glycogen phosphorylase"/>
    <property type="match status" value="1"/>
</dbReference>
<evidence type="ECO:0000256" key="2">
    <source>
        <dbReference type="ARBA" id="ARBA00022676"/>
    </source>
</evidence>
<dbReference type="InterPro" id="IPR022383">
    <property type="entry name" value="Lactate/malate_DH_C"/>
</dbReference>
<evidence type="ECO:0000259" key="5">
    <source>
        <dbReference type="Pfam" id="PF02866"/>
    </source>
</evidence>
<dbReference type="GO" id="GO:0019752">
    <property type="term" value="P:carboxylic acid metabolic process"/>
    <property type="evidence" value="ECO:0007669"/>
    <property type="project" value="InterPro"/>
</dbReference>
<dbReference type="Proteomes" id="UP000696573">
    <property type="component" value="Unassembled WGS sequence"/>
</dbReference>
<dbReference type="Pfam" id="PF21269">
    <property type="entry name" value="TreT_GT1"/>
    <property type="match status" value="1"/>
</dbReference>
<dbReference type="PANTHER" id="PTHR47779">
    <property type="entry name" value="SYNTHASE (CCG-9), PUTATIVE (AFU_ORTHOLOGUE AFUA_3G12100)-RELATED"/>
    <property type="match status" value="1"/>
</dbReference>
<feature type="domain" description="Trehalose synthase N-terminal" evidence="6">
    <location>
        <begin position="223"/>
        <end position="380"/>
    </location>
</feature>
<evidence type="ECO:0000259" key="6">
    <source>
        <dbReference type="Pfam" id="PF21269"/>
    </source>
</evidence>
<dbReference type="InterPro" id="IPR049438">
    <property type="entry name" value="TreT_GT1"/>
</dbReference>